<keyword evidence="9 10" id="KW-0066">ATP synthesis</keyword>
<evidence type="ECO:0000256" key="5">
    <source>
        <dbReference type="ARBA" id="ARBA00022781"/>
    </source>
</evidence>
<dbReference type="SUPFAM" id="SSF51344">
    <property type="entry name" value="Epsilon subunit of F1F0-ATP synthase N-terminal domain"/>
    <property type="match status" value="1"/>
</dbReference>
<organism evidence="13 14">
    <name type="scientific">Gemmobacter denitrificans</name>
    <dbReference type="NCBI Taxonomy" id="3123040"/>
    <lineage>
        <taxon>Bacteria</taxon>
        <taxon>Pseudomonadati</taxon>
        <taxon>Pseudomonadota</taxon>
        <taxon>Alphaproteobacteria</taxon>
        <taxon>Rhodobacterales</taxon>
        <taxon>Paracoccaceae</taxon>
        <taxon>Gemmobacter</taxon>
    </lineage>
</organism>
<evidence type="ECO:0000256" key="11">
    <source>
        <dbReference type="RuleBase" id="RU003656"/>
    </source>
</evidence>
<dbReference type="Pfam" id="PF02823">
    <property type="entry name" value="ATP-synt_DE_N"/>
    <property type="match status" value="1"/>
</dbReference>
<evidence type="ECO:0000256" key="6">
    <source>
        <dbReference type="ARBA" id="ARBA00023065"/>
    </source>
</evidence>
<keyword evidence="8 10" id="KW-0139">CF(1)</keyword>
<evidence type="ECO:0000256" key="2">
    <source>
        <dbReference type="ARBA" id="ARBA00004184"/>
    </source>
</evidence>
<evidence type="ECO:0000256" key="9">
    <source>
        <dbReference type="ARBA" id="ARBA00023310"/>
    </source>
</evidence>
<dbReference type="InterPro" id="IPR036771">
    <property type="entry name" value="ATPsynth_dsu/esu_N"/>
</dbReference>
<name>A0ABU8BUM5_9RHOB</name>
<dbReference type="InterPro" id="IPR001469">
    <property type="entry name" value="ATP_synth_F1_dsu/esu"/>
</dbReference>
<feature type="domain" description="ATP synthase F1 complex delta/epsilon subunit N-terminal" evidence="12">
    <location>
        <begin position="5"/>
        <end position="83"/>
    </location>
</feature>
<comment type="subcellular location">
    <subcellularLocation>
        <location evidence="10">Cell membrane</location>
        <topology evidence="10">Peripheral membrane protein</topology>
    </subcellularLocation>
    <subcellularLocation>
        <location evidence="2">Endomembrane system</location>
        <topology evidence="2">Peripheral membrane protein</topology>
    </subcellularLocation>
</comment>
<comment type="similarity">
    <text evidence="3 10 11">Belongs to the ATPase epsilon chain family.</text>
</comment>
<sequence>MANTLQFDLVSPERKLASVQATEVQIPGADGDLTAMEGHSATITTLRPGVLKAVSAEGTKAYAVTGGFAEITASGVSVLAERAIPLDELTPALFDELVADARAQAAAAPADQKDAAEKLVSDTLAIRSGAAH</sequence>
<accession>A0ABU8BUM5</accession>
<dbReference type="NCBIfam" id="TIGR01216">
    <property type="entry name" value="ATP_synt_epsi"/>
    <property type="match status" value="1"/>
</dbReference>
<protein>
    <recommendedName>
        <fullName evidence="10">ATP synthase epsilon chain</fullName>
    </recommendedName>
    <alternativeName>
        <fullName evidence="10">ATP synthase F1 sector epsilon subunit</fullName>
    </alternativeName>
    <alternativeName>
        <fullName evidence="10">F-ATPase epsilon subunit</fullName>
    </alternativeName>
</protein>
<dbReference type="NCBIfam" id="NF009978">
    <property type="entry name" value="PRK13443.1"/>
    <property type="match status" value="1"/>
</dbReference>
<evidence type="ECO:0000256" key="7">
    <source>
        <dbReference type="ARBA" id="ARBA00023136"/>
    </source>
</evidence>
<dbReference type="PANTHER" id="PTHR13822">
    <property type="entry name" value="ATP SYNTHASE DELTA/EPSILON CHAIN"/>
    <property type="match status" value="1"/>
</dbReference>
<keyword evidence="14" id="KW-1185">Reference proteome</keyword>
<dbReference type="CDD" id="cd12152">
    <property type="entry name" value="F1-ATPase_delta"/>
    <property type="match status" value="1"/>
</dbReference>
<evidence type="ECO:0000313" key="14">
    <source>
        <dbReference type="Proteomes" id="UP001431963"/>
    </source>
</evidence>
<evidence type="ECO:0000256" key="8">
    <source>
        <dbReference type="ARBA" id="ARBA00023196"/>
    </source>
</evidence>
<dbReference type="Gene3D" id="2.60.15.10">
    <property type="entry name" value="F0F1 ATP synthase delta/epsilon subunit, N-terminal"/>
    <property type="match status" value="1"/>
</dbReference>
<dbReference type="RefSeq" id="WP_335422290.1">
    <property type="nucleotide sequence ID" value="NZ_JBALHR010000004.1"/>
</dbReference>
<evidence type="ECO:0000256" key="10">
    <source>
        <dbReference type="HAMAP-Rule" id="MF_00530"/>
    </source>
</evidence>
<dbReference type="PANTHER" id="PTHR13822:SF10">
    <property type="entry name" value="ATP SYNTHASE EPSILON CHAIN, CHLOROPLASTIC"/>
    <property type="match status" value="1"/>
</dbReference>
<proteinExistence type="inferred from homology"/>
<keyword evidence="4 10" id="KW-0813">Transport</keyword>
<evidence type="ECO:0000256" key="4">
    <source>
        <dbReference type="ARBA" id="ARBA00022448"/>
    </source>
</evidence>
<evidence type="ECO:0000313" key="13">
    <source>
        <dbReference type="EMBL" id="MEH7828394.1"/>
    </source>
</evidence>
<dbReference type="EMBL" id="JBALHR010000004">
    <property type="protein sequence ID" value="MEH7828394.1"/>
    <property type="molecule type" value="Genomic_DNA"/>
</dbReference>
<dbReference type="Proteomes" id="UP001431963">
    <property type="component" value="Unassembled WGS sequence"/>
</dbReference>
<reference evidence="13" key="1">
    <citation type="submission" date="2024-02" db="EMBL/GenBank/DDBJ databases">
        <title>Genome sequences of strain Gemmobacter sp. JM10B15.</title>
        <authorList>
            <person name="Zhang M."/>
        </authorList>
    </citation>
    <scope>NUCLEOTIDE SEQUENCE</scope>
    <source>
        <strain evidence="13">JM10B15</strain>
    </source>
</reference>
<dbReference type="HAMAP" id="MF_00530">
    <property type="entry name" value="ATP_synth_epsil_bac"/>
    <property type="match status" value="1"/>
</dbReference>
<comment type="subunit">
    <text evidence="10 11">F-type ATPases have 2 components, CF(1) - the catalytic core - and CF(0) - the membrane proton channel. CF(1) has five subunits: alpha(3), beta(3), gamma(1), delta(1), epsilon(1). CF(0) has three main subunits: a, b and c.</text>
</comment>
<keyword evidence="5 10" id="KW-0375">Hydrogen ion transport</keyword>
<gene>
    <name evidence="10" type="primary">atpC</name>
    <name evidence="13" type="ORF">V6590_09530</name>
</gene>
<evidence type="ECO:0000259" key="12">
    <source>
        <dbReference type="Pfam" id="PF02823"/>
    </source>
</evidence>
<dbReference type="InterPro" id="IPR020546">
    <property type="entry name" value="ATP_synth_F1_dsu/esu_N"/>
</dbReference>
<comment type="function">
    <text evidence="1 10">Produces ATP from ADP in the presence of a proton gradient across the membrane.</text>
</comment>
<keyword evidence="7 10" id="KW-0472">Membrane</keyword>
<keyword evidence="10" id="KW-1003">Cell membrane</keyword>
<keyword evidence="6 10" id="KW-0406">Ion transport</keyword>
<comment type="caution">
    <text evidence="13">The sequence shown here is derived from an EMBL/GenBank/DDBJ whole genome shotgun (WGS) entry which is preliminary data.</text>
</comment>
<evidence type="ECO:0000256" key="1">
    <source>
        <dbReference type="ARBA" id="ARBA00003543"/>
    </source>
</evidence>
<evidence type="ECO:0000256" key="3">
    <source>
        <dbReference type="ARBA" id="ARBA00005712"/>
    </source>
</evidence>